<dbReference type="GO" id="GO:0016987">
    <property type="term" value="F:sigma factor activity"/>
    <property type="evidence" value="ECO:0007669"/>
    <property type="project" value="InterPro"/>
</dbReference>
<dbReference type="AlphaFoldDB" id="A0A380S7X6"/>
<dbReference type="SUPFAM" id="SSF88659">
    <property type="entry name" value="Sigma3 and sigma4 domains of RNA polymerase sigma factors"/>
    <property type="match status" value="1"/>
</dbReference>
<gene>
    <name evidence="2" type="ORF">SAMN05661053_2098</name>
</gene>
<evidence type="ECO:0000259" key="1">
    <source>
        <dbReference type="Pfam" id="PF08281"/>
    </source>
</evidence>
<evidence type="ECO:0000313" key="2">
    <source>
        <dbReference type="EMBL" id="SUQ24686.1"/>
    </source>
</evidence>
<dbReference type="EMBL" id="UHJL01000003">
    <property type="protein sequence ID" value="SUQ24686.1"/>
    <property type="molecule type" value="Genomic_DNA"/>
</dbReference>
<dbReference type="InterPro" id="IPR013324">
    <property type="entry name" value="RNA_pol_sigma_r3/r4-like"/>
</dbReference>
<dbReference type="GO" id="GO:0003677">
    <property type="term" value="F:DNA binding"/>
    <property type="evidence" value="ECO:0007669"/>
    <property type="project" value="InterPro"/>
</dbReference>
<dbReference type="InterPro" id="IPR013249">
    <property type="entry name" value="RNA_pol_sigma70_r4_t2"/>
</dbReference>
<proteinExistence type="predicted"/>
<dbReference type="GO" id="GO:0006352">
    <property type="term" value="P:DNA-templated transcription initiation"/>
    <property type="evidence" value="ECO:0007669"/>
    <property type="project" value="InterPro"/>
</dbReference>
<dbReference type="Proteomes" id="UP000255423">
    <property type="component" value="Unassembled WGS sequence"/>
</dbReference>
<reference evidence="2 3" key="1">
    <citation type="submission" date="2017-08" db="EMBL/GenBank/DDBJ databases">
        <authorList>
            <person name="de Groot N.N."/>
        </authorList>
    </citation>
    <scope>NUCLEOTIDE SEQUENCE [LARGE SCALE GENOMIC DNA]</scope>
    <source>
        <strain evidence="2 3">HM2</strain>
    </source>
</reference>
<dbReference type="Pfam" id="PF08281">
    <property type="entry name" value="Sigma70_r4_2"/>
    <property type="match status" value="1"/>
</dbReference>
<evidence type="ECO:0000313" key="3">
    <source>
        <dbReference type="Proteomes" id="UP000255423"/>
    </source>
</evidence>
<name>A0A380S7X6_FIBSU</name>
<feature type="domain" description="RNA polymerase sigma factor 70 region 4 type 2" evidence="1">
    <location>
        <begin position="40"/>
        <end position="77"/>
    </location>
</feature>
<accession>A0A380S7X6</accession>
<sequence length="119" mass="13606">MHEIPFSVLNEPKACYDARWADAYVPPEEGMCTEAILSEFSLLLEVLNPLEKMIVELSVVGGLSIRELSRLLGLSRGCLVRRRLMAFQKMEEKMVMQKDRIKMITGRDASLREIIEYTG</sequence>
<organism evidence="2 3">
    <name type="scientific">Fibrobacter succinogenes</name>
    <name type="common">Bacteroides succinogenes</name>
    <dbReference type="NCBI Taxonomy" id="833"/>
    <lineage>
        <taxon>Bacteria</taxon>
        <taxon>Pseudomonadati</taxon>
        <taxon>Fibrobacterota</taxon>
        <taxon>Fibrobacteria</taxon>
        <taxon>Fibrobacterales</taxon>
        <taxon>Fibrobacteraceae</taxon>
        <taxon>Fibrobacter</taxon>
    </lineage>
</organism>
<protein>
    <submittedName>
        <fullName evidence="2">Sigma-70, region 4</fullName>
    </submittedName>
</protein>